<keyword evidence="5" id="KW-1185">Reference proteome</keyword>
<organism evidence="4 5">
    <name type="scientific">Exophiala xenobiotica</name>
    <dbReference type="NCBI Taxonomy" id="348802"/>
    <lineage>
        <taxon>Eukaryota</taxon>
        <taxon>Fungi</taxon>
        <taxon>Dikarya</taxon>
        <taxon>Ascomycota</taxon>
        <taxon>Pezizomycotina</taxon>
        <taxon>Eurotiomycetes</taxon>
        <taxon>Chaetothyriomycetidae</taxon>
        <taxon>Chaetothyriales</taxon>
        <taxon>Herpotrichiellaceae</taxon>
        <taxon>Exophiala</taxon>
    </lineage>
</organism>
<dbReference type="OrthoDB" id="10377967at2759"/>
<feature type="region of interest" description="Disordered" evidence="2">
    <location>
        <begin position="574"/>
        <end position="594"/>
    </location>
</feature>
<evidence type="ECO:0000256" key="2">
    <source>
        <dbReference type="SAM" id="MobiDB-lite"/>
    </source>
</evidence>
<feature type="region of interest" description="Disordered" evidence="2">
    <location>
        <begin position="655"/>
        <end position="677"/>
    </location>
</feature>
<feature type="region of interest" description="Disordered" evidence="2">
    <location>
        <begin position="159"/>
        <end position="193"/>
    </location>
</feature>
<dbReference type="RefSeq" id="XP_013318989.1">
    <property type="nucleotide sequence ID" value="XM_013463535.1"/>
</dbReference>
<comment type="similarity">
    <text evidence="1">Belongs to the KXD1 family.</text>
</comment>
<dbReference type="InterPro" id="IPR019371">
    <property type="entry name" value="KxDL_dom"/>
</dbReference>
<name>A0A0D2EUG9_9EURO</name>
<feature type="compositionally biased region" description="Polar residues" evidence="2">
    <location>
        <begin position="414"/>
        <end position="443"/>
    </location>
</feature>
<evidence type="ECO:0000256" key="1">
    <source>
        <dbReference type="ARBA" id="ARBA00005913"/>
    </source>
</evidence>
<proteinExistence type="inferred from homology"/>
<dbReference type="EMBL" id="KN847318">
    <property type="protein sequence ID" value="KIW58405.1"/>
    <property type="molecule type" value="Genomic_DNA"/>
</dbReference>
<feature type="region of interest" description="Disordered" evidence="2">
    <location>
        <begin position="399"/>
        <end position="466"/>
    </location>
</feature>
<sequence length="710" mass="78926">MLGRSGSLNAKTRELIELQTLAKTRTQALRSVLSEVRSCRKEIWVDLEYIQQKLRILKAKAHLTRPSAYARAAFQQQAKRRIEISTLVQIDTGQHVATMSFDGVENIFPESWMANMDRKIQADTVPDIPASTFRSECTFRVGATRRNRPSHHNRVLLRTVEEHSSANLIPSPEPETSRRSDPGPPAPRAGSCLWATAPRPSLGPVPVPRSATNLKTFVHLLLGSQLTCGSGAWKRAFRRILTSASFHGVQIEVEVGQYVQLYPLTCNVSLNPHPHIKALGSWIKYYSLRDAVQITQSARGVFLVRVSSTLQTVSKVQRKFRMHMNILGPLACHFAIPLPRMQRRESPSVQTNDTERQIPSPSLASGIAAALRWNLFTSQGRAEILEEYYQIFLSRETTRPDGHSYGSDPDRTPRNSVEPSTPSRFETTNTPSFSGTTLRTNANDGEREEGTAVAKNQRTPKSAYEKKRELRCPFSAAGRGNGKCLTYSTKFVHRLKSDHLIPDHRLEKASLDLRPRKQGESEESKWDRLFPKVIKGWDKPLPSCYYSANYQPLIGLESLLRSEADRLGQESLRTLSDNAGASNTHPYSADDYLSQPPAQVNQVLNSLSYVNEISSAEAERDTVSPYQAVVDEQNNSFMYDGVVANHIDMQSLPATSYHPSQRVPWTSGTSSSESSSLSPFVSGSDFSHSVTSSIGSCTRGSLSCGVLLVG</sequence>
<feature type="compositionally biased region" description="Basic and acidic residues" evidence="2">
    <location>
        <begin position="399"/>
        <end position="413"/>
    </location>
</feature>
<evidence type="ECO:0000313" key="5">
    <source>
        <dbReference type="Proteomes" id="UP000054342"/>
    </source>
</evidence>
<protein>
    <recommendedName>
        <fullName evidence="3">KxDL domain-containing protein</fullName>
    </recommendedName>
</protein>
<reference evidence="4 5" key="1">
    <citation type="submission" date="2015-01" db="EMBL/GenBank/DDBJ databases">
        <title>The Genome Sequence of Exophiala xenobiotica CBS118157.</title>
        <authorList>
            <consortium name="The Broad Institute Genomics Platform"/>
            <person name="Cuomo C."/>
            <person name="de Hoog S."/>
            <person name="Gorbushina A."/>
            <person name="Stielow B."/>
            <person name="Teixiera M."/>
            <person name="Abouelleil A."/>
            <person name="Chapman S.B."/>
            <person name="Priest M."/>
            <person name="Young S.K."/>
            <person name="Wortman J."/>
            <person name="Nusbaum C."/>
            <person name="Birren B."/>
        </authorList>
    </citation>
    <scope>NUCLEOTIDE SEQUENCE [LARGE SCALE GENOMIC DNA]</scope>
    <source>
        <strain evidence="4 5">CBS 118157</strain>
    </source>
</reference>
<evidence type="ECO:0000313" key="4">
    <source>
        <dbReference type="EMBL" id="KIW58405.1"/>
    </source>
</evidence>
<feature type="domain" description="KxDL" evidence="3">
    <location>
        <begin position="5"/>
        <end position="69"/>
    </location>
</feature>
<gene>
    <name evidence="4" type="ORF">PV05_02928</name>
</gene>
<feature type="compositionally biased region" description="Low complexity" evidence="2">
    <location>
        <begin position="667"/>
        <end position="677"/>
    </location>
</feature>
<feature type="compositionally biased region" description="Polar residues" evidence="2">
    <location>
        <begin position="574"/>
        <end position="586"/>
    </location>
</feature>
<accession>A0A0D2EUG9</accession>
<dbReference type="Proteomes" id="UP000054342">
    <property type="component" value="Unassembled WGS sequence"/>
</dbReference>
<evidence type="ECO:0000259" key="3">
    <source>
        <dbReference type="Pfam" id="PF10241"/>
    </source>
</evidence>
<feature type="compositionally biased region" description="Polar residues" evidence="2">
    <location>
        <begin position="655"/>
        <end position="666"/>
    </location>
</feature>
<dbReference type="AlphaFoldDB" id="A0A0D2EUG9"/>
<dbReference type="HOGENOM" id="CLU_388850_0_0_1"/>
<dbReference type="Pfam" id="PF10241">
    <property type="entry name" value="KxDL"/>
    <property type="match status" value="1"/>
</dbReference>
<dbReference type="GeneID" id="25324836"/>